<dbReference type="Pfam" id="PF20109">
    <property type="entry name" value="Trans_reg_dom"/>
    <property type="match status" value="1"/>
</dbReference>
<feature type="domain" description="Transcriptional regulator-like" evidence="1">
    <location>
        <begin position="13"/>
        <end position="79"/>
    </location>
</feature>
<evidence type="ECO:0000313" key="3">
    <source>
        <dbReference type="Proteomes" id="UP000323300"/>
    </source>
</evidence>
<evidence type="ECO:0000313" key="2">
    <source>
        <dbReference type="EMBL" id="SFL14686.1"/>
    </source>
</evidence>
<accession>A0A1I4FCZ2</accession>
<dbReference type="EMBL" id="FOSL01000040">
    <property type="protein sequence ID" value="SFL14686.1"/>
    <property type="molecule type" value="Genomic_DNA"/>
</dbReference>
<dbReference type="InterPro" id="IPR045465">
    <property type="entry name" value="Trans_reg_dom"/>
</dbReference>
<proteinExistence type="predicted"/>
<dbReference type="RefSeq" id="WP_188130621.1">
    <property type="nucleotide sequence ID" value="NZ_BSPE01000052.1"/>
</dbReference>
<organism evidence="2 3">
    <name type="scientific">Neomesorhizobium albiziae</name>
    <dbReference type="NCBI Taxonomy" id="335020"/>
    <lineage>
        <taxon>Bacteria</taxon>
        <taxon>Pseudomonadati</taxon>
        <taxon>Pseudomonadota</taxon>
        <taxon>Alphaproteobacteria</taxon>
        <taxon>Hyphomicrobiales</taxon>
        <taxon>Phyllobacteriaceae</taxon>
        <taxon>Neomesorhizobium</taxon>
    </lineage>
</organism>
<keyword evidence="3" id="KW-1185">Reference proteome</keyword>
<dbReference type="Proteomes" id="UP000323300">
    <property type="component" value="Unassembled WGS sequence"/>
</dbReference>
<sequence length="84" mass="9986">MSLAEGSAADWPDWWEKSSYAYTAHLTRRDWAWEFLRRNPAFRHDLANALERSEWLEHRTSLDIIASRVDLARWDVLFRGLPQA</sequence>
<evidence type="ECO:0000259" key="1">
    <source>
        <dbReference type="Pfam" id="PF20109"/>
    </source>
</evidence>
<reference evidence="2 3" key="1">
    <citation type="submission" date="2016-10" db="EMBL/GenBank/DDBJ databases">
        <authorList>
            <person name="Varghese N."/>
            <person name="Submissions S."/>
        </authorList>
    </citation>
    <scope>NUCLEOTIDE SEQUENCE [LARGE SCALE GENOMIC DNA]</scope>
    <source>
        <strain evidence="2 3">DSM 21822</strain>
    </source>
</reference>
<name>A0A1I4FCZ2_9HYPH</name>
<dbReference type="AlphaFoldDB" id="A0A1I4FCZ2"/>
<gene>
    <name evidence="2" type="ORF">SAMN04488498_14011</name>
</gene>
<protein>
    <recommendedName>
        <fullName evidence="1">Transcriptional regulator-like domain-containing protein</fullName>
    </recommendedName>
</protein>